<evidence type="ECO:0000256" key="1">
    <source>
        <dbReference type="SAM" id="MobiDB-lite"/>
    </source>
</evidence>
<evidence type="ECO:0000313" key="3">
    <source>
        <dbReference type="Proteomes" id="UP000054097"/>
    </source>
</evidence>
<evidence type="ECO:0000313" key="2">
    <source>
        <dbReference type="EMBL" id="KIM28264.1"/>
    </source>
</evidence>
<gene>
    <name evidence="2" type="ORF">M408DRAFT_329604</name>
</gene>
<organism evidence="2 3">
    <name type="scientific">Serendipita vermifera MAFF 305830</name>
    <dbReference type="NCBI Taxonomy" id="933852"/>
    <lineage>
        <taxon>Eukaryota</taxon>
        <taxon>Fungi</taxon>
        <taxon>Dikarya</taxon>
        <taxon>Basidiomycota</taxon>
        <taxon>Agaricomycotina</taxon>
        <taxon>Agaricomycetes</taxon>
        <taxon>Sebacinales</taxon>
        <taxon>Serendipitaceae</taxon>
        <taxon>Serendipita</taxon>
    </lineage>
</organism>
<dbReference type="AlphaFoldDB" id="A0A0C3B812"/>
<accession>A0A0C3B812</accession>
<reference evidence="2 3" key="1">
    <citation type="submission" date="2014-04" db="EMBL/GenBank/DDBJ databases">
        <authorList>
            <consortium name="DOE Joint Genome Institute"/>
            <person name="Kuo A."/>
            <person name="Zuccaro A."/>
            <person name="Kohler A."/>
            <person name="Nagy L.G."/>
            <person name="Floudas D."/>
            <person name="Copeland A."/>
            <person name="Barry K.W."/>
            <person name="Cichocki N."/>
            <person name="Veneault-Fourrey C."/>
            <person name="LaButti K."/>
            <person name="Lindquist E.A."/>
            <person name="Lipzen A."/>
            <person name="Lundell T."/>
            <person name="Morin E."/>
            <person name="Murat C."/>
            <person name="Sun H."/>
            <person name="Tunlid A."/>
            <person name="Henrissat B."/>
            <person name="Grigoriev I.V."/>
            <person name="Hibbett D.S."/>
            <person name="Martin F."/>
            <person name="Nordberg H.P."/>
            <person name="Cantor M.N."/>
            <person name="Hua S.X."/>
        </authorList>
    </citation>
    <scope>NUCLEOTIDE SEQUENCE [LARGE SCALE GENOMIC DNA]</scope>
    <source>
        <strain evidence="2 3">MAFF 305830</strain>
    </source>
</reference>
<sequence length="252" mass="27209">MPNVDIDLGDAPYLVALHQDDDLTFVPAKIDEKGHGVLQQLKYDPPATSTPRLGARVAGQRSPTGTSSMRSPVLGMREVEFAQSVKPVKMGGLVVSSLRGFGFGGPNESVSSAIDSTIIRGTDIPIKESMTFTFAWPGLPPVQAYPMITDASLHLSRSQIASLVQRLIVSYFTWALSQSGQAAIPYMPWEYNMDPHGFFRRFVRVMRVVEVGDGSWTPVLGVTGLEAGPGGKWRIPVAKCEDCAKGVCQAAT</sequence>
<dbReference type="EMBL" id="KN824294">
    <property type="protein sequence ID" value="KIM28264.1"/>
    <property type="molecule type" value="Genomic_DNA"/>
</dbReference>
<proteinExistence type="predicted"/>
<dbReference type="HOGENOM" id="CLU_1103343_0_0_1"/>
<reference evidence="3" key="2">
    <citation type="submission" date="2015-01" db="EMBL/GenBank/DDBJ databases">
        <title>Evolutionary Origins and Diversification of the Mycorrhizal Mutualists.</title>
        <authorList>
            <consortium name="DOE Joint Genome Institute"/>
            <consortium name="Mycorrhizal Genomics Consortium"/>
            <person name="Kohler A."/>
            <person name="Kuo A."/>
            <person name="Nagy L.G."/>
            <person name="Floudas D."/>
            <person name="Copeland A."/>
            <person name="Barry K.W."/>
            <person name="Cichocki N."/>
            <person name="Veneault-Fourrey C."/>
            <person name="LaButti K."/>
            <person name="Lindquist E.A."/>
            <person name="Lipzen A."/>
            <person name="Lundell T."/>
            <person name="Morin E."/>
            <person name="Murat C."/>
            <person name="Riley R."/>
            <person name="Ohm R."/>
            <person name="Sun H."/>
            <person name="Tunlid A."/>
            <person name="Henrissat B."/>
            <person name="Grigoriev I.V."/>
            <person name="Hibbett D.S."/>
            <person name="Martin F."/>
        </authorList>
    </citation>
    <scope>NUCLEOTIDE SEQUENCE [LARGE SCALE GENOMIC DNA]</scope>
    <source>
        <strain evidence="3">MAFF 305830</strain>
    </source>
</reference>
<protein>
    <submittedName>
        <fullName evidence="2">Uncharacterized protein</fullName>
    </submittedName>
</protein>
<dbReference type="OrthoDB" id="10433178at2759"/>
<keyword evidence="3" id="KW-1185">Reference proteome</keyword>
<feature type="region of interest" description="Disordered" evidence="1">
    <location>
        <begin position="42"/>
        <end position="70"/>
    </location>
</feature>
<feature type="compositionally biased region" description="Polar residues" evidence="1">
    <location>
        <begin position="61"/>
        <end position="70"/>
    </location>
</feature>
<name>A0A0C3B812_SERVB</name>
<dbReference type="Proteomes" id="UP000054097">
    <property type="component" value="Unassembled WGS sequence"/>
</dbReference>